<sequence>MVIVVAAAVVVNATGNFGHARNFALFKETYKRQYASSKAEAAAFEVFKTNAEKAAKLEAANKAAGGDAKFGMSPFMDLTENEFKARYLMPKGAVEGGAAELPVLRASNVGALPKAYDWRDHKPAVITPVKNQGQCGSCWAFSAVSEVESMWALAGHELVVLSEQQVVDCDTTDDGCNGGDTISAYHYIEKAGGLVPEKDYPYTARDGKCKDSVVKKDAVAKIMGYNYATSPSTKNETQLAANLMSTGPVSICVDASSWQTYTSGILSHCGKQLDHCVQITGWGTSGSEMYWWVRNSWATSWGMSGYIQLKFGQNTCGLADEATIVTINTPGTHTSGTSSGSSSSGGSSSGSTGYTSSGSGSSSSDVGSYSGYSSYGADRVAKPDYTSSSSTSSL</sequence>
<dbReference type="InterPro" id="IPR025660">
    <property type="entry name" value="Pept_his_AS"/>
</dbReference>
<feature type="region of interest" description="Disordered" evidence="3">
    <location>
        <begin position="329"/>
        <end position="394"/>
    </location>
</feature>
<dbReference type="PROSITE" id="PS00139">
    <property type="entry name" value="THIOL_PROTEASE_CYS"/>
    <property type="match status" value="1"/>
</dbReference>
<dbReference type="InterPro" id="IPR013201">
    <property type="entry name" value="Prot_inhib_I29"/>
</dbReference>
<dbReference type="PROSITE" id="PS00639">
    <property type="entry name" value="THIOL_PROTEASE_HIS"/>
    <property type="match status" value="1"/>
</dbReference>
<dbReference type="GO" id="GO:0008234">
    <property type="term" value="F:cysteine-type peptidase activity"/>
    <property type="evidence" value="ECO:0007669"/>
    <property type="project" value="InterPro"/>
</dbReference>
<dbReference type="PANTHER" id="PTHR12411">
    <property type="entry name" value="CYSTEINE PROTEASE FAMILY C1-RELATED"/>
    <property type="match status" value="1"/>
</dbReference>
<dbReference type="SMART" id="SM00848">
    <property type="entry name" value="Inhibitor_I29"/>
    <property type="match status" value="1"/>
</dbReference>
<keyword evidence="2" id="KW-1015">Disulfide bond</keyword>
<dbReference type="CDD" id="cd02248">
    <property type="entry name" value="Peptidase_C1A"/>
    <property type="match status" value="1"/>
</dbReference>
<dbReference type="InterPro" id="IPR000169">
    <property type="entry name" value="Pept_cys_AS"/>
</dbReference>
<accession>A0A0L0D125</accession>
<dbReference type="InterPro" id="IPR000668">
    <property type="entry name" value="Peptidase_C1A_C"/>
</dbReference>
<dbReference type="Pfam" id="PF08246">
    <property type="entry name" value="Inhibitor_I29"/>
    <property type="match status" value="1"/>
</dbReference>
<dbReference type="Proteomes" id="UP000054408">
    <property type="component" value="Unassembled WGS sequence"/>
</dbReference>
<keyword evidence="7" id="KW-1185">Reference proteome</keyword>
<reference evidence="6 7" key="1">
    <citation type="submission" date="2010-05" db="EMBL/GenBank/DDBJ databases">
        <title>The Genome Sequence of Thecamonas trahens ATCC 50062.</title>
        <authorList>
            <consortium name="The Broad Institute Genome Sequencing Platform"/>
            <person name="Russ C."/>
            <person name="Cuomo C."/>
            <person name="Shea T."/>
            <person name="Young S.K."/>
            <person name="Zeng Q."/>
            <person name="Koehrsen M."/>
            <person name="Haas B."/>
            <person name="Borodovsky M."/>
            <person name="Guigo R."/>
            <person name="Alvarado L."/>
            <person name="Berlin A."/>
            <person name="Bochicchio J."/>
            <person name="Borenstein D."/>
            <person name="Chapman S."/>
            <person name="Chen Z."/>
            <person name="Freedman E."/>
            <person name="Gellesch M."/>
            <person name="Goldberg J."/>
            <person name="Griggs A."/>
            <person name="Gujja S."/>
            <person name="Heilman E."/>
            <person name="Heiman D."/>
            <person name="Hepburn T."/>
            <person name="Howarth C."/>
            <person name="Jen D."/>
            <person name="Larson L."/>
            <person name="Mehta T."/>
            <person name="Park D."/>
            <person name="Pearson M."/>
            <person name="Roberts A."/>
            <person name="Saif S."/>
            <person name="Shenoy N."/>
            <person name="Sisk P."/>
            <person name="Stolte C."/>
            <person name="Sykes S."/>
            <person name="Thomson T."/>
            <person name="Walk T."/>
            <person name="White J."/>
            <person name="Yandava C."/>
            <person name="Burger G."/>
            <person name="Gray M.W."/>
            <person name="Holland P.W.H."/>
            <person name="King N."/>
            <person name="Lang F.B.F."/>
            <person name="Roger A.J."/>
            <person name="Ruiz-Trillo I."/>
            <person name="Lander E."/>
            <person name="Nusbaum C."/>
        </authorList>
    </citation>
    <scope>NUCLEOTIDE SEQUENCE [LARGE SCALE GENOMIC DNA]</scope>
    <source>
        <strain evidence="6 7">ATCC 50062</strain>
    </source>
</reference>
<dbReference type="Gene3D" id="3.90.70.10">
    <property type="entry name" value="Cysteine proteinases"/>
    <property type="match status" value="1"/>
</dbReference>
<dbReference type="Pfam" id="PF00112">
    <property type="entry name" value="Peptidase_C1"/>
    <property type="match status" value="1"/>
</dbReference>
<dbReference type="RefSeq" id="XP_013762925.1">
    <property type="nucleotide sequence ID" value="XM_013907471.1"/>
</dbReference>
<gene>
    <name evidence="6" type="ORF">AMSG_00056</name>
</gene>
<evidence type="ECO:0000259" key="5">
    <source>
        <dbReference type="SMART" id="SM00848"/>
    </source>
</evidence>
<feature type="compositionally biased region" description="Low complexity" evidence="3">
    <location>
        <begin position="334"/>
        <end position="376"/>
    </location>
</feature>
<feature type="domain" description="Peptidase C1A papain C-terminal" evidence="4">
    <location>
        <begin position="112"/>
        <end position="326"/>
    </location>
</feature>
<dbReference type="GO" id="GO:0006508">
    <property type="term" value="P:proteolysis"/>
    <property type="evidence" value="ECO:0007669"/>
    <property type="project" value="InterPro"/>
</dbReference>
<dbReference type="SUPFAM" id="SSF54001">
    <property type="entry name" value="Cysteine proteinases"/>
    <property type="match status" value="1"/>
</dbReference>
<evidence type="ECO:0000259" key="4">
    <source>
        <dbReference type="SMART" id="SM00645"/>
    </source>
</evidence>
<dbReference type="InterPro" id="IPR013128">
    <property type="entry name" value="Peptidase_C1A"/>
</dbReference>
<dbReference type="OMA" id="SNHGCNG"/>
<feature type="domain" description="Cathepsin propeptide inhibitor" evidence="5">
    <location>
        <begin position="23"/>
        <end position="83"/>
    </location>
</feature>
<dbReference type="InterPro" id="IPR039417">
    <property type="entry name" value="Peptidase_C1A_papain-like"/>
</dbReference>
<protein>
    <submittedName>
        <fullName evidence="6">Cruzipain</fullName>
    </submittedName>
</protein>
<evidence type="ECO:0000313" key="6">
    <source>
        <dbReference type="EMBL" id="KNC45942.1"/>
    </source>
</evidence>
<dbReference type="OrthoDB" id="190265at2759"/>
<evidence type="ECO:0000256" key="3">
    <source>
        <dbReference type="SAM" id="MobiDB-lite"/>
    </source>
</evidence>
<dbReference type="AlphaFoldDB" id="A0A0L0D125"/>
<comment type="similarity">
    <text evidence="1">Belongs to the peptidase C1 family.</text>
</comment>
<evidence type="ECO:0000313" key="7">
    <source>
        <dbReference type="Proteomes" id="UP000054408"/>
    </source>
</evidence>
<dbReference type="STRING" id="461836.A0A0L0D125"/>
<dbReference type="InterPro" id="IPR038765">
    <property type="entry name" value="Papain-like_cys_pep_sf"/>
</dbReference>
<name>A0A0L0D125_THETB</name>
<organism evidence="6 7">
    <name type="scientific">Thecamonas trahens ATCC 50062</name>
    <dbReference type="NCBI Taxonomy" id="461836"/>
    <lineage>
        <taxon>Eukaryota</taxon>
        <taxon>Apusozoa</taxon>
        <taxon>Apusomonadida</taxon>
        <taxon>Apusomonadidae</taxon>
        <taxon>Thecamonas</taxon>
    </lineage>
</organism>
<evidence type="ECO:0000256" key="1">
    <source>
        <dbReference type="ARBA" id="ARBA00008455"/>
    </source>
</evidence>
<dbReference type="eggNOG" id="KOG1542">
    <property type="taxonomic scope" value="Eukaryota"/>
</dbReference>
<dbReference type="PRINTS" id="PR00705">
    <property type="entry name" value="PAPAIN"/>
</dbReference>
<dbReference type="SMART" id="SM00645">
    <property type="entry name" value="Pept_C1"/>
    <property type="match status" value="1"/>
</dbReference>
<dbReference type="GeneID" id="25559883"/>
<proteinExistence type="inferred from homology"/>
<evidence type="ECO:0000256" key="2">
    <source>
        <dbReference type="ARBA" id="ARBA00023157"/>
    </source>
</evidence>
<dbReference type="EMBL" id="GL349433">
    <property type="protein sequence ID" value="KNC45942.1"/>
    <property type="molecule type" value="Genomic_DNA"/>
</dbReference>